<evidence type="ECO:0000259" key="2">
    <source>
        <dbReference type="Pfam" id="PF24837"/>
    </source>
</evidence>
<proteinExistence type="predicted"/>
<comment type="caution">
    <text evidence="3">The sequence shown here is derived from an EMBL/GenBank/DDBJ whole genome shotgun (WGS) entry which is preliminary data.</text>
</comment>
<keyword evidence="1" id="KW-0732">Signal</keyword>
<feature type="signal peptide" evidence="1">
    <location>
        <begin position="1"/>
        <end position="21"/>
    </location>
</feature>
<accession>A0A3D9ULU4</accession>
<feature type="chain" id="PRO_5038706646" description="AMIN-like domain-containing protein" evidence="1">
    <location>
        <begin position="22"/>
        <end position="186"/>
    </location>
</feature>
<dbReference type="OrthoDB" id="3393679at2"/>
<dbReference type="Pfam" id="PF24837">
    <property type="entry name" value="AMIN-like"/>
    <property type="match status" value="1"/>
</dbReference>
<evidence type="ECO:0000313" key="3">
    <source>
        <dbReference type="EMBL" id="REF30289.1"/>
    </source>
</evidence>
<keyword evidence="4" id="KW-1185">Reference proteome</keyword>
<organism evidence="3 4">
    <name type="scientific">Calidifontibacter indicus</name>
    <dbReference type="NCBI Taxonomy" id="419650"/>
    <lineage>
        <taxon>Bacteria</taxon>
        <taxon>Bacillati</taxon>
        <taxon>Actinomycetota</taxon>
        <taxon>Actinomycetes</taxon>
        <taxon>Micrococcales</taxon>
        <taxon>Dermacoccaceae</taxon>
        <taxon>Calidifontibacter</taxon>
    </lineage>
</organism>
<dbReference type="Proteomes" id="UP000256253">
    <property type="component" value="Unassembled WGS sequence"/>
</dbReference>
<evidence type="ECO:0000313" key="4">
    <source>
        <dbReference type="Proteomes" id="UP000256253"/>
    </source>
</evidence>
<dbReference type="AlphaFoldDB" id="A0A3D9ULU4"/>
<name>A0A3D9ULU4_9MICO</name>
<dbReference type="EMBL" id="QTUA01000001">
    <property type="protein sequence ID" value="REF30289.1"/>
    <property type="molecule type" value="Genomic_DNA"/>
</dbReference>
<feature type="domain" description="AMIN-like" evidence="2">
    <location>
        <begin position="52"/>
        <end position="183"/>
    </location>
</feature>
<protein>
    <recommendedName>
        <fullName evidence="2">AMIN-like domain-containing protein</fullName>
    </recommendedName>
</protein>
<reference evidence="3 4" key="1">
    <citation type="submission" date="2018-08" db="EMBL/GenBank/DDBJ databases">
        <title>Sequencing the genomes of 1000 actinobacteria strains.</title>
        <authorList>
            <person name="Klenk H.-P."/>
        </authorList>
    </citation>
    <scope>NUCLEOTIDE SEQUENCE [LARGE SCALE GENOMIC DNA]</scope>
    <source>
        <strain evidence="3 4">DSM 22967</strain>
    </source>
</reference>
<evidence type="ECO:0000256" key="1">
    <source>
        <dbReference type="SAM" id="SignalP"/>
    </source>
</evidence>
<gene>
    <name evidence="3" type="ORF">DFJ65_1293</name>
</gene>
<sequence length="186" mass="20186">MKKQLGLATAAATLAAGIAFAPLNGDSAQAATCSTVYWGSSAKTYSPMSTRTVQNLRVGKHTCYDRLVIDLSRGSRNTGYDVRYVSSAVVDPSGQVLRLRGNAVLQVVAKSPAYTNNGTSTFRPANRMEVRNVSGFNNFRQIAYGASFEGQTQFLVGVRSRLPMRVSLLNNTDGGQRLVVDVYNHW</sequence>
<dbReference type="InterPro" id="IPR056303">
    <property type="entry name" value="AMIN-like"/>
</dbReference>
<dbReference type="RefSeq" id="WP_115922301.1">
    <property type="nucleotide sequence ID" value="NZ_CBDRMH010000025.1"/>
</dbReference>